<keyword evidence="1" id="KW-0732">Signal</keyword>
<accession>D8J0D9</accession>
<dbReference type="AlphaFoldDB" id="D8J0D9"/>
<evidence type="ECO:0000256" key="1">
    <source>
        <dbReference type="SAM" id="SignalP"/>
    </source>
</evidence>
<dbReference type="Proteomes" id="UP000000329">
    <property type="component" value="Chromosome"/>
</dbReference>
<organism evidence="2 3">
    <name type="scientific">Herbaspirillum seropedicae (strain SmR1)</name>
    <dbReference type="NCBI Taxonomy" id="757424"/>
    <lineage>
        <taxon>Bacteria</taxon>
        <taxon>Pseudomonadati</taxon>
        <taxon>Pseudomonadota</taxon>
        <taxon>Betaproteobacteria</taxon>
        <taxon>Burkholderiales</taxon>
        <taxon>Oxalobacteraceae</taxon>
        <taxon>Herbaspirillum</taxon>
    </lineage>
</organism>
<dbReference type="STRING" id="757424.Hsero_3007"/>
<name>D8J0D9_HERSS</name>
<dbReference type="KEGG" id="hse:Hsero_3007"/>
<feature type="chain" id="PRO_5003115590" evidence="1">
    <location>
        <begin position="35"/>
        <end position="316"/>
    </location>
</feature>
<reference evidence="2 3" key="1">
    <citation type="submission" date="2010-04" db="EMBL/GenBank/DDBJ databases">
        <title>The genome of Herbaspirillum seropedicae SmR1, an endophytic, nitrogen-fixing, plant-growth promoting beta-Proteobacteria.</title>
        <authorList>
            <person name="Pedrosa F.O."/>
            <person name="Monteiro R.A."/>
            <person name="Wassem R."/>
            <person name="Cruz L.M."/>
            <person name="Ayub R.A."/>
            <person name="Colauto N.B."/>
            <person name="Fernandez M.A."/>
            <person name="Fungaro M.H.P."/>
            <person name="Grisard E.C."/>
            <person name="Hungria M."/>
            <person name="Madeira H.M.F."/>
            <person name="Nodari R.O."/>
            <person name="Osaku C.A."/>
            <person name="Petzl-Erler M.L."/>
            <person name="Terenzi H."/>
            <person name="Vieira L.G.E."/>
            <person name="Almeida M.I.M."/>
            <person name="Alves L.R."/>
            <person name="Arantes O.M.N."/>
            <person name="Balsanelli E."/>
            <person name="Barcellos F.G."/>
            <person name="Baura V.A."/>
            <person name="Binde D.R."/>
            <person name="Campo R.J."/>
            <person name="Chubatsu L.S."/>
            <person name="Chueire L.M.O."/>
            <person name="Ciferri R.R."/>
            <person name="Correa L.C."/>
            <person name="da Conceicao Silva J.L."/>
            <person name="Dabul A.N.G."/>
            <person name="Dambros B.P."/>
            <person name="Faoro H."/>
            <person name="Favetti A."/>
            <person name="Friedermann G."/>
            <person name="Furlaneto M.C."/>
            <person name="Gasques L.S."/>
            <person name="Gimenes C.C.T."/>
            <person name="Gioppo N.M.R."/>
            <person name="Glienke-Blanco C."/>
            <person name="Godoy L.P."/>
            <person name="Guerra M.P."/>
            <person name="Karp S."/>
            <person name="Kava-Cordeiro V."/>
            <person name="Margarido V.P."/>
            <person name="Mathioni S.M."/>
            <person name="Menck-Soares M.A."/>
            <person name="Murace N.K."/>
            <person name="Nicolas M.F."/>
            <person name="Oliveira C.E.C."/>
            <person name="Pagnan N.A.B."/>
            <person name="Pamphile J.A."/>
            <person name="Patussi E.V."/>
            <person name="Pereira L.F.P."/>
            <person name="Pereira-Ferrari L."/>
            <person name="Pinto F.G.S."/>
            <person name="Precoma C."/>
            <person name="Prioli A.J."/>
            <person name="Prioli S.M.A.P."/>
            <person name="Raittz R.T."/>
            <person name="Ramos H.J.O."/>
            <person name="Ribeiro E.M.S.F."/>
            <person name="Rigo L.U."/>
            <person name="Rocha C.L.M.S.C."/>
            <person name="Rocha S.N."/>
            <person name="Santos K."/>
            <person name="Satori D."/>
            <person name="Silva A.G."/>
            <person name="Simao R.C.G."/>
            <person name="Soares M.A.M."/>
            <person name="Souza E.M."/>
            <person name="Steffens M.B.R."/>
            <person name="Steindel M."/>
            <person name="Tadra-Sfeir M.Z."/>
            <person name="Takahashi E.K."/>
            <person name="Torres R.A."/>
            <person name="Valle J.S."/>
            <person name="Vernal J.I."/>
            <person name="Vilas-Boas L.A."/>
            <person name="Watanabe M.A.E."/>
            <person name="Weiss V.A."/>
            <person name="Yates M.A."/>
            <person name="Souza E.M."/>
        </authorList>
    </citation>
    <scope>NUCLEOTIDE SEQUENCE [LARGE SCALE GENOMIC DNA]</scope>
    <source>
        <strain evidence="2 3">SmR1</strain>
    </source>
</reference>
<protein>
    <submittedName>
        <fullName evidence="2">Enzyme involved in meta-pathway of phenol degradation protein</fullName>
    </submittedName>
</protein>
<dbReference type="HOGENOM" id="CLU_066206_2_0_4"/>
<sequence length="316" mass="33062">MNDICCTGRRASAAACSALSVVCLGAFFSLPAQAVEQGATITPIGITDFGAGMLPPSSPFGTVGVRASYYSASTLKDGAGKSIPNDFHIDVKTLALAYFYMTDVEVLGARFGVGGVLPFIDISGGLKVGTPAGPLSVSGRDSGLGDMQVLPFILAWQLPPSVFVNAGLMIQAPTGAYSTSKAFNAGVNHWTYSPFVGATYITSSGLELSTQVSLNVNTVNPATRYRSGVEYRQEFAIGQHIQSWTAGLAGYVYRQLSDDSGPGSGDGNRGRVYALGPAVSFAQPGLPLVTLHGYQEFGARNRAEGYNLALRLAMTF</sequence>
<dbReference type="RefSeq" id="WP_013234964.1">
    <property type="nucleotide sequence ID" value="NC_014323.1"/>
</dbReference>
<dbReference type="InterPro" id="IPR025737">
    <property type="entry name" value="FApF"/>
</dbReference>
<proteinExistence type="predicted"/>
<feature type="signal peptide" evidence="1">
    <location>
        <begin position="1"/>
        <end position="34"/>
    </location>
</feature>
<dbReference type="OrthoDB" id="8639774at2"/>
<evidence type="ECO:0000313" key="3">
    <source>
        <dbReference type="Proteomes" id="UP000000329"/>
    </source>
</evidence>
<dbReference type="Pfam" id="PF13557">
    <property type="entry name" value="Phenol_MetA_deg"/>
    <property type="match status" value="1"/>
</dbReference>
<keyword evidence="3" id="KW-1185">Reference proteome</keyword>
<dbReference type="EMBL" id="CP002039">
    <property type="protein sequence ID" value="ADJ64495.1"/>
    <property type="molecule type" value="Genomic_DNA"/>
</dbReference>
<gene>
    <name evidence="2" type="ordered locus">Hsero_3007</name>
</gene>
<evidence type="ECO:0000313" key="2">
    <source>
        <dbReference type="EMBL" id="ADJ64495.1"/>
    </source>
</evidence>
<dbReference type="eggNOG" id="COG4313">
    <property type="taxonomic scope" value="Bacteria"/>
</dbReference>